<accession>A0A1X6NKJ4</accession>
<feature type="region of interest" description="Disordered" evidence="4">
    <location>
        <begin position="115"/>
        <end position="135"/>
    </location>
</feature>
<dbReference type="GO" id="GO:0005096">
    <property type="term" value="F:GTPase activator activity"/>
    <property type="evidence" value="ECO:0007669"/>
    <property type="project" value="UniProtKB-KW"/>
</dbReference>
<dbReference type="GO" id="GO:0006913">
    <property type="term" value="P:nucleocytoplasmic transport"/>
    <property type="evidence" value="ECO:0007669"/>
    <property type="project" value="TreeGrafter"/>
</dbReference>
<proteinExistence type="predicted"/>
<dbReference type="OrthoDB" id="333024at2759"/>
<keyword evidence="3" id="KW-0677">Repeat</keyword>
<keyword evidence="1" id="KW-0343">GTPase activation</keyword>
<dbReference type="Gene3D" id="3.80.10.10">
    <property type="entry name" value="Ribonuclease Inhibitor"/>
    <property type="match status" value="2"/>
</dbReference>
<gene>
    <name evidence="5" type="ORF">BU14_1840s0001</name>
</gene>
<protein>
    <submittedName>
        <fullName evidence="5">Uncharacterized protein</fullName>
    </submittedName>
</protein>
<dbReference type="AlphaFoldDB" id="A0A1X6NKJ4"/>
<evidence type="ECO:0000256" key="4">
    <source>
        <dbReference type="SAM" id="MobiDB-lite"/>
    </source>
</evidence>
<dbReference type="InterPro" id="IPR032675">
    <property type="entry name" value="LRR_dom_sf"/>
</dbReference>
<evidence type="ECO:0000313" key="5">
    <source>
        <dbReference type="EMBL" id="OSX69117.1"/>
    </source>
</evidence>
<dbReference type="GO" id="GO:0048471">
    <property type="term" value="C:perinuclear region of cytoplasm"/>
    <property type="evidence" value="ECO:0007669"/>
    <property type="project" value="TreeGrafter"/>
</dbReference>
<dbReference type="GO" id="GO:0005634">
    <property type="term" value="C:nucleus"/>
    <property type="evidence" value="ECO:0007669"/>
    <property type="project" value="TreeGrafter"/>
</dbReference>
<dbReference type="PANTHER" id="PTHR24113:SF12">
    <property type="entry name" value="RAN GTPASE-ACTIVATING PROTEIN 1"/>
    <property type="match status" value="1"/>
</dbReference>
<dbReference type="SUPFAM" id="SSF52047">
    <property type="entry name" value="RNI-like"/>
    <property type="match status" value="1"/>
</dbReference>
<dbReference type="GO" id="GO:0005829">
    <property type="term" value="C:cytosol"/>
    <property type="evidence" value="ECO:0007669"/>
    <property type="project" value="TreeGrafter"/>
</dbReference>
<dbReference type="SMART" id="SM00368">
    <property type="entry name" value="LRR_RI"/>
    <property type="match status" value="6"/>
</dbReference>
<keyword evidence="6" id="KW-1185">Reference proteome</keyword>
<dbReference type="EMBL" id="KV919772">
    <property type="protein sequence ID" value="OSX69117.1"/>
    <property type="molecule type" value="Genomic_DNA"/>
</dbReference>
<dbReference type="PANTHER" id="PTHR24113">
    <property type="entry name" value="RAN GTPASE-ACTIVATING PROTEIN 1"/>
    <property type="match status" value="1"/>
</dbReference>
<evidence type="ECO:0000256" key="2">
    <source>
        <dbReference type="ARBA" id="ARBA00022614"/>
    </source>
</evidence>
<keyword evidence="2" id="KW-0433">Leucine-rich repeat</keyword>
<dbReference type="GO" id="GO:0031267">
    <property type="term" value="F:small GTPase binding"/>
    <property type="evidence" value="ECO:0007669"/>
    <property type="project" value="TreeGrafter"/>
</dbReference>
<sequence length="436" mass="43651">MPVALAPAAELAPILDYLRAGGGAPPPAQPVVDPRGSQYHLASGLSFVRGTLFGDGRLDMCKQAVGPAHVGELADAVRRCPAVRHVLLGNNLACGGAAGTDGARSLAALMRPPPAGGSAGNVADGTGGQDGGSVATTAAAAPPPLPPPAIETWYLAGNCIDAAAFGVVVDALVGPPANTVARALWLKRNPLAPGCGAALGRLLHAPTAVKLLDLSGTGLLDAELKVAAAALTGCPGSAPTALRPCMALRHLYLDATGLTVAGVRCLAAILATGRLSLASLSLSQNPLADAGIGALAGAAPHLPTLKRLNVGATGMTGAGMEVLTAALSAHCPRLRFLNAGWYKSSTFLRAPPNALGAAGAAALAALLTTHPALQAVDVSRAPAVRVGLAVPDVTALVAALGPHQSLVGIVDRHDPVARRRLAQPRRVVHIDSIYRT</sequence>
<dbReference type="InterPro" id="IPR027038">
    <property type="entry name" value="RanGap"/>
</dbReference>
<evidence type="ECO:0000256" key="3">
    <source>
        <dbReference type="ARBA" id="ARBA00022737"/>
    </source>
</evidence>
<dbReference type="Proteomes" id="UP000218209">
    <property type="component" value="Unassembled WGS sequence"/>
</dbReference>
<reference evidence="5 6" key="1">
    <citation type="submission" date="2017-03" db="EMBL/GenBank/DDBJ databases">
        <title>WGS assembly of Porphyra umbilicalis.</title>
        <authorList>
            <person name="Brawley S.H."/>
            <person name="Blouin N.A."/>
            <person name="Ficko-Blean E."/>
            <person name="Wheeler G.L."/>
            <person name="Lohr M."/>
            <person name="Goodson H.V."/>
            <person name="Jenkins J.W."/>
            <person name="Blaby-Haas C.E."/>
            <person name="Helliwell K.E."/>
            <person name="Chan C."/>
            <person name="Marriage T."/>
            <person name="Bhattacharya D."/>
            <person name="Klein A.S."/>
            <person name="Badis Y."/>
            <person name="Brodie J."/>
            <person name="Cao Y."/>
            <person name="Collen J."/>
            <person name="Dittami S.M."/>
            <person name="Gachon C.M."/>
            <person name="Green B.R."/>
            <person name="Karpowicz S."/>
            <person name="Kim J.W."/>
            <person name="Kudahl U."/>
            <person name="Lin S."/>
            <person name="Michel G."/>
            <person name="Mittag M."/>
            <person name="Olson B.J."/>
            <person name="Pangilinan J."/>
            <person name="Peng Y."/>
            <person name="Qiu H."/>
            <person name="Shu S."/>
            <person name="Singer J.T."/>
            <person name="Smith A.G."/>
            <person name="Sprecher B.N."/>
            <person name="Wagner V."/>
            <person name="Wang W."/>
            <person name="Wang Z.-Y."/>
            <person name="Yan J."/>
            <person name="Yarish C."/>
            <person name="Zoeuner-Riek S."/>
            <person name="Zhuang Y."/>
            <person name="Zou Y."/>
            <person name="Lindquist E.A."/>
            <person name="Grimwood J."/>
            <person name="Barry K."/>
            <person name="Rokhsar D.S."/>
            <person name="Schmutz J."/>
            <person name="Stiller J.W."/>
            <person name="Grossman A.R."/>
            <person name="Prochnik S.E."/>
        </authorList>
    </citation>
    <scope>NUCLEOTIDE SEQUENCE [LARGE SCALE GENOMIC DNA]</scope>
    <source>
        <strain evidence="5">4086291</strain>
    </source>
</reference>
<evidence type="ECO:0000256" key="1">
    <source>
        <dbReference type="ARBA" id="ARBA00022468"/>
    </source>
</evidence>
<name>A0A1X6NKJ4_PORUM</name>
<evidence type="ECO:0000313" key="6">
    <source>
        <dbReference type="Proteomes" id="UP000218209"/>
    </source>
</evidence>
<organism evidence="5 6">
    <name type="scientific">Porphyra umbilicalis</name>
    <name type="common">Purple laver</name>
    <name type="synonym">Red alga</name>
    <dbReference type="NCBI Taxonomy" id="2786"/>
    <lineage>
        <taxon>Eukaryota</taxon>
        <taxon>Rhodophyta</taxon>
        <taxon>Bangiophyceae</taxon>
        <taxon>Bangiales</taxon>
        <taxon>Bangiaceae</taxon>
        <taxon>Porphyra</taxon>
    </lineage>
</organism>